<feature type="transmembrane region" description="Helical" evidence="7">
    <location>
        <begin position="165"/>
        <end position="184"/>
    </location>
</feature>
<dbReference type="OrthoDB" id="152280at2"/>
<name>A0A198A863_9BACL</name>
<evidence type="ECO:0000256" key="4">
    <source>
        <dbReference type="ARBA" id="ARBA00022692"/>
    </source>
</evidence>
<dbReference type="EMBL" id="LYPB01000071">
    <property type="protein sequence ID" value="OAS17654.1"/>
    <property type="molecule type" value="Genomic_DNA"/>
</dbReference>
<evidence type="ECO:0000256" key="6">
    <source>
        <dbReference type="ARBA" id="ARBA00023136"/>
    </source>
</evidence>
<dbReference type="PANTHER" id="PTHR30193">
    <property type="entry name" value="ABC TRANSPORTER PERMEASE PROTEIN"/>
    <property type="match status" value="1"/>
</dbReference>
<dbReference type="Proteomes" id="UP000078454">
    <property type="component" value="Unassembled WGS sequence"/>
</dbReference>
<dbReference type="GO" id="GO:0005886">
    <property type="term" value="C:plasma membrane"/>
    <property type="evidence" value="ECO:0007669"/>
    <property type="project" value="UniProtKB-SubCell"/>
</dbReference>
<evidence type="ECO:0000256" key="1">
    <source>
        <dbReference type="ARBA" id="ARBA00004651"/>
    </source>
</evidence>
<dbReference type="InterPro" id="IPR035906">
    <property type="entry name" value="MetI-like_sf"/>
</dbReference>
<keyword evidence="3" id="KW-1003">Cell membrane</keyword>
<evidence type="ECO:0000256" key="7">
    <source>
        <dbReference type="RuleBase" id="RU363032"/>
    </source>
</evidence>
<dbReference type="Pfam" id="PF00528">
    <property type="entry name" value="BPD_transp_1"/>
    <property type="match status" value="1"/>
</dbReference>
<feature type="transmembrane region" description="Helical" evidence="7">
    <location>
        <begin position="105"/>
        <end position="125"/>
    </location>
</feature>
<proteinExistence type="inferred from homology"/>
<feature type="transmembrane region" description="Helical" evidence="7">
    <location>
        <begin position="72"/>
        <end position="93"/>
    </location>
</feature>
<feature type="transmembrane region" description="Helical" evidence="7">
    <location>
        <begin position="205"/>
        <end position="226"/>
    </location>
</feature>
<keyword evidence="5 7" id="KW-1133">Transmembrane helix</keyword>
<evidence type="ECO:0000256" key="2">
    <source>
        <dbReference type="ARBA" id="ARBA00022448"/>
    </source>
</evidence>
<evidence type="ECO:0000256" key="3">
    <source>
        <dbReference type="ARBA" id="ARBA00022475"/>
    </source>
</evidence>
<accession>A0A198A863</accession>
<dbReference type="STRING" id="1850517.A8708_15640"/>
<evidence type="ECO:0000259" key="8">
    <source>
        <dbReference type="PROSITE" id="PS50928"/>
    </source>
</evidence>
<feature type="domain" description="ABC transmembrane type-1" evidence="8">
    <location>
        <begin position="66"/>
        <end position="282"/>
    </location>
</feature>
<comment type="caution">
    <text evidence="9">The sequence shown here is derived from an EMBL/GenBank/DDBJ whole genome shotgun (WGS) entry which is preliminary data.</text>
</comment>
<dbReference type="PANTHER" id="PTHR30193:SF37">
    <property type="entry name" value="INNER MEMBRANE ABC TRANSPORTER PERMEASE PROTEIN YCJO"/>
    <property type="match status" value="1"/>
</dbReference>
<feature type="transmembrane region" description="Helical" evidence="7">
    <location>
        <begin position="263"/>
        <end position="285"/>
    </location>
</feature>
<dbReference type="InterPro" id="IPR051393">
    <property type="entry name" value="ABC_transporter_permease"/>
</dbReference>
<gene>
    <name evidence="9" type="ORF">A8708_15640</name>
</gene>
<reference evidence="9 10" key="1">
    <citation type="submission" date="2016-05" db="EMBL/GenBank/DDBJ databases">
        <title>Paenibacillus sp. 1ZS3-15 nov., isolated from the rhizosphere soil.</title>
        <authorList>
            <person name="Zhang X.X."/>
            <person name="Zhang J."/>
        </authorList>
    </citation>
    <scope>NUCLEOTIDE SEQUENCE [LARGE SCALE GENOMIC DNA]</scope>
    <source>
        <strain evidence="9 10">1ZS3-15</strain>
    </source>
</reference>
<feature type="transmembrane region" description="Helical" evidence="7">
    <location>
        <begin position="9"/>
        <end position="31"/>
    </location>
</feature>
<evidence type="ECO:0000313" key="9">
    <source>
        <dbReference type="EMBL" id="OAS17654.1"/>
    </source>
</evidence>
<sequence length="294" mass="32797">MNRMGRHAWAYTLFTLPTMLIFAIFFIYPMLMSLRYGFTAWNGISPATYNGLDNFVAALQDPYFWIAVRNNMSFIGFAMGIQIPIILGIALLVSKLKHWIAMYKTLIFLPTILSTAVVGVLWEFIYHPQAGLLNQVLEAVGLTSWQHAWLADGATAMLAILITNAWQWMGFYVVLVVSAIYAIPKHLVEAAQMDGAGGIRQAWSIILPLLRPVIVVMMLLSITGGMKAMDIVIVMTGGNPYGSTEVMASYMIKKAYRIGEYGYANSIAVLILLFTAILTSIFGWFTSKQEEVRL</sequence>
<dbReference type="Gene3D" id="1.10.3720.10">
    <property type="entry name" value="MetI-like"/>
    <property type="match status" value="1"/>
</dbReference>
<dbReference type="SUPFAM" id="SSF161098">
    <property type="entry name" value="MetI-like"/>
    <property type="match status" value="1"/>
</dbReference>
<evidence type="ECO:0000313" key="10">
    <source>
        <dbReference type="Proteomes" id="UP000078454"/>
    </source>
</evidence>
<comment type="subcellular location">
    <subcellularLocation>
        <location evidence="1 7">Cell membrane</location>
        <topology evidence="1 7">Multi-pass membrane protein</topology>
    </subcellularLocation>
</comment>
<dbReference type="PROSITE" id="PS50928">
    <property type="entry name" value="ABC_TM1"/>
    <property type="match status" value="1"/>
</dbReference>
<keyword evidence="6 7" id="KW-0472">Membrane</keyword>
<dbReference type="GO" id="GO:0055085">
    <property type="term" value="P:transmembrane transport"/>
    <property type="evidence" value="ECO:0007669"/>
    <property type="project" value="InterPro"/>
</dbReference>
<organism evidence="9 10">
    <name type="scientific">Paenibacillus oryzisoli</name>
    <dbReference type="NCBI Taxonomy" id="1850517"/>
    <lineage>
        <taxon>Bacteria</taxon>
        <taxon>Bacillati</taxon>
        <taxon>Bacillota</taxon>
        <taxon>Bacilli</taxon>
        <taxon>Bacillales</taxon>
        <taxon>Paenibacillaceae</taxon>
        <taxon>Paenibacillus</taxon>
    </lineage>
</organism>
<evidence type="ECO:0000256" key="5">
    <source>
        <dbReference type="ARBA" id="ARBA00022989"/>
    </source>
</evidence>
<dbReference type="InterPro" id="IPR000515">
    <property type="entry name" value="MetI-like"/>
</dbReference>
<dbReference type="CDD" id="cd06261">
    <property type="entry name" value="TM_PBP2"/>
    <property type="match status" value="1"/>
</dbReference>
<keyword evidence="4 7" id="KW-0812">Transmembrane</keyword>
<protein>
    <submittedName>
        <fullName evidence="9">Sugar ABC transporter permease</fullName>
    </submittedName>
</protein>
<keyword evidence="10" id="KW-1185">Reference proteome</keyword>
<keyword evidence="2 7" id="KW-0813">Transport</keyword>
<dbReference type="AlphaFoldDB" id="A0A198A863"/>
<comment type="similarity">
    <text evidence="7">Belongs to the binding-protein-dependent transport system permease family.</text>
</comment>